<organism evidence="11">
    <name type="scientific">Oppiella nova</name>
    <dbReference type="NCBI Taxonomy" id="334625"/>
    <lineage>
        <taxon>Eukaryota</taxon>
        <taxon>Metazoa</taxon>
        <taxon>Ecdysozoa</taxon>
        <taxon>Arthropoda</taxon>
        <taxon>Chelicerata</taxon>
        <taxon>Arachnida</taxon>
        <taxon>Acari</taxon>
        <taxon>Acariformes</taxon>
        <taxon>Sarcoptiformes</taxon>
        <taxon>Oribatida</taxon>
        <taxon>Brachypylina</taxon>
        <taxon>Oppioidea</taxon>
        <taxon>Oppiidae</taxon>
        <taxon>Oppiella</taxon>
    </lineage>
</organism>
<feature type="non-terminal residue" evidence="11">
    <location>
        <position position="186"/>
    </location>
</feature>
<evidence type="ECO:0000256" key="3">
    <source>
        <dbReference type="ARBA" id="ARBA00022490"/>
    </source>
</evidence>
<sequence>AVNAFILHLYNNGFKVTVPQVTTNGKYLSFQDIPSPDERSTRDDILNEGSEGTYGVRLLEFISGKLLKDVPFTPDILTECGQVLAQMTIALQTFESPVLRVRTSSWSLLSVLDVRQYLDAVQNLEDRAIVSAALDEYERTVMQHLDEFEHSFIHGDYNEMNIIVHKNSDEYHVKGVIDFGDIHYAP</sequence>
<proteinExistence type="inferred from homology"/>
<dbReference type="PANTHER" id="PTHR21064">
    <property type="entry name" value="AMINOGLYCOSIDE PHOSPHOTRANSFERASE DOMAIN-CONTAINING PROTEIN-RELATED"/>
    <property type="match status" value="1"/>
</dbReference>
<evidence type="ECO:0000256" key="8">
    <source>
        <dbReference type="ARBA" id="ARBA00038873"/>
    </source>
</evidence>
<dbReference type="InterPro" id="IPR011009">
    <property type="entry name" value="Kinase-like_dom_sf"/>
</dbReference>
<keyword evidence="12" id="KW-1185">Reference proteome</keyword>
<comment type="subcellular location">
    <subcellularLocation>
        <location evidence="1">Cytoplasm</location>
    </subcellularLocation>
</comment>
<dbReference type="Pfam" id="PF01636">
    <property type="entry name" value="APH"/>
    <property type="match status" value="1"/>
</dbReference>
<evidence type="ECO:0000256" key="7">
    <source>
        <dbReference type="ARBA" id="ARBA00037368"/>
    </source>
</evidence>
<dbReference type="PANTHER" id="PTHR21064:SF1">
    <property type="entry name" value="HYDROXYLYSINE KINASE"/>
    <property type="match status" value="1"/>
</dbReference>
<keyword evidence="3" id="KW-0963">Cytoplasm</keyword>
<reference evidence="11" key="1">
    <citation type="submission" date="2020-11" db="EMBL/GenBank/DDBJ databases">
        <authorList>
            <person name="Tran Van P."/>
        </authorList>
    </citation>
    <scope>NUCLEOTIDE SEQUENCE</scope>
</reference>
<evidence type="ECO:0000259" key="10">
    <source>
        <dbReference type="Pfam" id="PF01636"/>
    </source>
</evidence>
<dbReference type="SUPFAM" id="SSF56112">
    <property type="entry name" value="Protein kinase-like (PK-like)"/>
    <property type="match status" value="1"/>
</dbReference>
<dbReference type="Gene3D" id="3.90.1200.10">
    <property type="match status" value="1"/>
</dbReference>
<dbReference type="GO" id="GO:0047992">
    <property type="term" value="F:hydroxylysine kinase activity"/>
    <property type="evidence" value="ECO:0007669"/>
    <property type="project" value="UniProtKB-EC"/>
</dbReference>
<gene>
    <name evidence="11" type="ORF">ONB1V03_LOCUS21767</name>
</gene>
<dbReference type="OrthoDB" id="9973935at2759"/>
<evidence type="ECO:0000256" key="2">
    <source>
        <dbReference type="ARBA" id="ARBA00006219"/>
    </source>
</evidence>
<evidence type="ECO:0000256" key="6">
    <source>
        <dbReference type="ARBA" id="ARBA00036820"/>
    </source>
</evidence>
<dbReference type="EC" id="2.7.1.81" evidence="8"/>
<dbReference type="AlphaFoldDB" id="A0A7R9R1L8"/>
<evidence type="ECO:0000256" key="1">
    <source>
        <dbReference type="ARBA" id="ARBA00004496"/>
    </source>
</evidence>
<keyword evidence="5" id="KW-0418">Kinase</keyword>
<feature type="domain" description="Aminoglycoside phosphotransferase" evidence="10">
    <location>
        <begin position="4"/>
        <end position="186"/>
    </location>
</feature>
<dbReference type="EMBL" id="OC959074">
    <property type="protein sequence ID" value="CAD7665209.1"/>
    <property type="molecule type" value="Genomic_DNA"/>
</dbReference>
<name>A0A7R9R1L8_9ACAR</name>
<comment type="catalytic activity">
    <reaction evidence="6">
        <text>(5R)-5-hydroxy-L-lysine + GTP = (5R)-5-phosphooxy-L-lysine + GDP + H(+)</text>
        <dbReference type="Rhea" id="RHEA:19049"/>
        <dbReference type="ChEBI" id="CHEBI:15378"/>
        <dbReference type="ChEBI" id="CHEBI:37565"/>
        <dbReference type="ChEBI" id="CHEBI:57882"/>
        <dbReference type="ChEBI" id="CHEBI:58189"/>
        <dbReference type="ChEBI" id="CHEBI:58357"/>
        <dbReference type="EC" id="2.7.1.81"/>
    </reaction>
</comment>
<evidence type="ECO:0000256" key="4">
    <source>
        <dbReference type="ARBA" id="ARBA00022679"/>
    </source>
</evidence>
<dbReference type="EMBL" id="CAJPVJ010044249">
    <property type="protein sequence ID" value="CAG2182346.1"/>
    <property type="molecule type" value="Genomic_DNA"/>
</dbReference>
<evidence type="ECO:0000256" key="9">
    <source>
        <dbReference type="ARBA" id="ARBA00040505"/>
    </source>
</evidence>
<evidence type="ECO:0000313" key="12">
    <source>
        <dbReference type="Proteomes" id="UP000728032"/>
    </source>
</evidence>
<dbReference type="InterPro" id="IPR002575">
    <property type="entry name" value="Aminoglycoside_PTrfase"/>
</dbReference>
<keyword evidence="4" id="KW-0808">Transferase</keyword>
<dbReference type="Proteomes" id="UP000728032">
    <property type="component" value="Unassembled WGS sequence"/>
</dbReference>
<comment type="function">
    <text evidence="7">Catalyzes the GTP-dependent phosphorylation of 5-hydroxy-L-lysine.</text>
</comment>
<comment type="similarity">
    <text evidence="2">Belongs to the aminoglycoside phosphotransferase family.</text>
</comment>
<evidence type="ECO:0000256" key="5">
    <source>
        <dbReference type="ARBA" id="ARBA00022777"/>
    </source>
</evidence>
<feature type="non-terminal residue" evidence="11">
    <location>
        <position position="1"/>
    </location>
</feature>
<dbReference type="InterPro" id="IPR050249">
    <property type="entry name" value="Pseudomonas-type_ThrB"/>
</dbReference>
<protein>
    <recommendedName>
        <fullName evidence="9">Hydroxylysine kinase</fullName>
        <ecNumber evidence="8">2.7.1.81</ecNumber>
    </recommendedName>
</protein>
<accession>A0A7R9R1L8</accession>
<evidence type="ECO:0000313" key="11">
    <source>
        <dbReference type="EMBL" id="CAD7665209.1"/>
    </source>
</evidence>
<dbReference type="GO" id="GO:0005737">
    <property type="term" value="C:cytoplasm"/>
    <property type="evidence" value="ECO:0007669"/>
    <property type="project" value="UniProtKB-SubCell"/>
</dbReference>